<proteinExistence type="predicted"/>
<sequence length="543" mass="58251">MTPPRLRQTLASLAAVAVLGAGLSACSSASDAAGAVGDPVAGGTLEVYDPVEYGAWQITNTLWSNSNVTDNLVDRLTWQDPETGEIKPWLAESWEISEDELSYTFHLRDGVTFSNGEPVDAAIVAANYDQHGYGDEALGVAPDQFFTGYAGSEVVDPLTVTINFTEPNAGFLQVTSIYRSGILAQSYLDLDWNAKGQAENLIGSGPFVVADVEGTTGITLARRDGYDWAPTGAAHDGEAYLDEIVFTSVPEASTRVGALQSGEAHVARNIAPYDEETVTAAGGQLLAVPVQGQVNKLSISLGADAPTRELAVRQALQAATDREEINATVLSDSYGIPTSSLVASTPGHGDASSYLETDTARAEELLEDAGWVEGSDGIREKDGERLSFTLYVTPYYQVSQAVLELLQAQWEEVGVETELQTPSLTEYEALLADDPQAVVFQQGQLSRADVDVLRTAFDSTAQDTTRATTPDATLDELVRAQALVFDPTERQAAVQAIEDHVFENALIIPLYEETQVFGLAPSVQGFGTEAVARAWYYDTWINE</sequence>
<comment type="caution">
    <text evidence="1">The sequence shown here is derived from an EMBL/GenBank/DDBJ whole genome shotgun (WGS) entry which is preliminary data.</text>
</comment>
<dbReference type="EMBL" id="JAVIZJ010000010">
    <property type="protein sequence ID" value="MDR6211604.1"/>
    <property type="molecule type" value="Genomic_DNA"/>
</dbReference>
<protein>
    <submittedName>
        <fullName evidence="1">Peptide/nickel transport system substrate-binding protein</fullName>
    </submittedName>
</protein>
<keyword evidence="2" id="KW-1185">Reference proteome</keyword>
<gene>
    <name evidence="1" type="ORF">QE364_003332</name>
</gene>
<evidence type="ECO:0000313" key="2">
    <source>
        <dbReference type="Proteomes" id="UP001261666"/>
    </source>
</evidence>
<accession>A0ACC6ILN7</accession>
<reference evidence="1" key="1">
    <citation type="submission" date="2023-08" db="EMBL/GenBank/DDBJ databases">
        <title>Functional and genomic diversity of the sorghum phyllosphere microbiome.</title>
        <authorList>
            <person name="Shade A."/>
        </authorList>
    </citation>
    <scope>NUCLEOTIDE SEQUENCE</scope>
    <source>
        <strain evidence="1">SORGH_AS_0885</strain>
    </source>
</reference>
<organism evidence="1 2">
    <name type="scientific">Nocardioides zeae</name>
    <dbReference type="NCBI Taxonomy" id="1457234"/>
    <lineage>
        <taxon>Bacteria</taxon>
        <taxon>Bacillati</taxon>
        <taxon>Actinomycetota</taxon>
        <taxon>Actinomycetes</taxon>
        <taxon>Propionibacteriales</taxon>
        <taxon>Nocardioidaceae</taxon>
        <taxon>Nocardioides</taxon>
    </lineage>
</organism>
<evidence type="ECO:0000313" key="1">
    <source>
        <dbReference type="EMBL" id="MDR6211604.1"/>
    </source>
</evidence>
<dbReference type="Proteomes" id="UP001261666">
    <property type="component" value="Unassembled WGS sequence"/>
</dbReference>
<name>A0ACC6ILN7_9ACTN</name>